<evidence type="ECO:0000259" key="2">
    <source>
        <dbReference type="Pfam" id="PF13547"/>
    </source>
</evidence>
<feature type="region of interest" description="Disordered" evidence="1">
    <location>
        <begin position="109"/>
        <end position="134"/>
    </location>
</feature>
<dbReference type="Proteomes" id="UP000031643">
    <property type="component" value="Chromosome"/>
</dbReference>
<gene>
    <name evidence="5" type="ORF">GL4_2553</name>
</gene>
<proteinExistence type="predicted"/>
<dbReference type="InterPro" id="IPR025195">
    <property type="entry name" value="GTA_TIM_dom"/>
</dbReference>
<accession>A0A0A8K623</accession>
<feature type="domain" description="GTA TIM-barrel-like" evidence="2">
    <location>
        <begin position="468"/>
        <end position="780"/>
    </location>
</feature>
<dbReference type="InterPro" id="IPR032876">
    <property type="entry name" value="J_dom"/>
</dbReference>
<dbReference type="HOGENOM" id="CLU_007148_0_0_5"/>
<dbReference type="OrthoDB" id="8445115at2"/>
<sequence length="1355" mass="145435">MATLVLGAVGSAIGGAIFPGSVLGTALTGATIGGAVGSVGGALLDRSLMAPLAASSGETQVLEGPRLSDVAVGASSEGTPLPRVYGRARLPGHLIWATRFKEQVTVTTQTTGGGQQTGGGKNVFGGGGSGQGSQASAQQTVKTVEYSYYANAAYAVCEGPITRIGRIWADGKELRQSDFTIRVHLGGEGQGRDGLIASKQGGATRVPAYRGTAYVVFENMPLERFGNRLPQLNFEVFRAVDTFEKEVRAVNLIPSAGEFVYDTDRVMRIENGASVAENLHTALGGTDWDVALDQLEAQLPNVADVSIVVSWFGTDLRIGVCEVKPGVEVAAKESWPYEWSVGGASRTQAHVVSEEDGRPAYGGTPADAAVVAAIKDLKARGLKVTFYPFISMDVPTDNALADPYSDAASQPAYPWRGRITCDPAPGLGGTVDKTAACGSQVAAFVGAAEAADFAIDGESVTYAGPDEWSFRRFILHYAHLCKAAGGVDAFLIGSEMRGATSLRESAGSFPFVDALVDLAADVSGVLGGATAITYGADWTEYRGHQPDDGTGDVYFHLDPLWSSPHIDAVGIDVYWPLSDWRDGDAHLDRQAGWESIYDLDYLRSNIRGGEGFDWYYPAAGATGNEASAERLTQTRLPITDGAYGKPWIYKTKAIKEWWQNLHYDRPGGVESGAHTGWVPQGKPIWFTEVGCPAVDKGPNQPNVFIDPKSSESFAPYFSRGVRDDLVQRRYIQAIQSFFDPSHEDYVSGQNPVSGVYGGRMVDASRIFVYTWDARPFPAFPYASSVWADGGNWELGHWLTGRVGGGALAAVVRAILEDYGFFRYDVTKLYGFLDGFVIDRIMSVREALQPLGLGFLFDASESGGLIQFAHRGFLGSVASVTPDALVETDPDAPLYTLTRGQETELPLSAKITYIDGNHDYAQGAVDARRLGSRSDRAAAAELPIVMGQGKALAIAEGWLRDAWAARERGAFALPPSRLALEPGDVVTLSSGARDTLWRLTETRDATFKDIDARSVEPFNLDSVVAPEKEREFDPVTVYGPTDAVFMDLPLLRGDEAPYAGYVAANADPWPGGVAVYRSPSTSGYELNAIVPARATMGRTVFDTYSGPLHRYDKSNILRVALDYGELESVTEEALLNGANFAAIQNADGTFELIQFQLATLIETGTYDLSMLLRGLNGTEGAMRNPVPAGALFVLINSAVTALNLRPDDVGLALNYKYGPVSEGLESDTYGSASYAVQGLGLRPYAPVHVQGKRDPANGDWSIAWIRRTRFGGDSWEGLEVPLGEDVELYRLDILDGPDGSVLRSVESDTPSISYTAAMQADDFGAPQWNVHVRVAQVSPVYGPGPASEQLIWDYQH</sequence>
<name>A0A0A8K623_9HYPH</name>
<dbReference type="InterPro" id="IPR056490">
    <property type="entry name" value="Rcc01698_C"/>
</dbReference>
<protein>
    <submittedName>
        <fullName evidence="5">Gene transfer agent host specificity protein</fullName>
    </submittedName>
</protein>
<evidence type="ECO:0000313" key="6">
    <source>
        <dbReference type="Proteomes" id="UP000031643"/>
    </source>
</evidence>
<evidence type="ECO:0000313" key="5">
    <source>
        <dbReference type="EMBL" id="BAQ17987.1"/>
    </source>
</evidence>
<dbReference type="Pfam" id="PF23666">
    <property type="entry name" value="Rcc01698_C"/>
    <property type="match status" value="1"/>
</dbReference>
<reference evidence="5 6" key="1">
    <citation type="submission" date="2014-09" db="EMBL/GenBank/DDBJ databases">
        <title>Genome sequencing of Methyloceanibacter caenitepidi Gela4.</title>
        <authorList>
            <person name="Takeuchi M."/>
            <person name="Susumu S."/>
            <person name="Kamagata Y."/>
            <person name="Oshima K."/>
            <person name="Hattori M."/>
            <person name="Iwasaki W."/>
        </authorList>
    </citation>
    <scope>NUCLEOTIDE SEQUENCE [LARGE SCALE GENOMIC DNA]</scope>
    <source>
        <strain evidence="5 6">Gela4</strain>
    </source>
</reference>
<dbReference type="Pfam" id="PF13547">
    <property type="entry name" value="GTA_TIM"/>
    <property type="match status" value="1"/>
</dbReference>
<dbReference type="RefSeq" id="WP_045368008.1">
    <property type="nucleotide sequence ID" value="NZ_AP014648.1"/>
</dbReference>
<feature type="compositionally biased region" description="Gly residues" evidence="1">
    <location>
        <begin position="111"/>
        <end position="131"/>
    </location>
</feature>
<feature type="domain" description="Tip attachment protein J" evidence="3">
    <location>
        <begin position="838"/>
        <end position="1001"/>
    </location>
</feature>
<dbReference type="STRING" id="1384459.GL4_2553"/>
<dbReference type="KEGG" id="mcg:GL4_2553"/>
<evidence type="ECO:0000256" key="1">
    <source>
        <dbReference type="SAM" id="MobiDB-lite"/>
    </source>
</evidence>
<evidence type="ECO:0000259" key="3">
    <source>
        <dbReference type="Pfam" id="PF13550"/>
    </source>
</evidence>
<dbReference type="CDD" id="cd19607">
    <property type="entry name" value="GTA_TIM-barrel-like"/>
    <property type="match status" value="1"/>
</dbReference>
<keyword evidence="6" id="KW-1185">Reference proteome</keyword>
<evidence type="ECO:0000259" key="4">
    <source>
        <dbReference type="Pfam" id="PF23666"/>
    </source>
</evidence>
<feature type="domain" description="Rcc01698-like C-terminal" evidence="4">
    <location>
        <begin position="1093"/>
        <end position="1192"/>
    </location>
</feature>
<dbReference type="Pfam" id="PF13550">
    <property type="entry name" value="Phage-tail_3"/>
    <property type="match status" value="1"/>
</dbReference>
<dbReference type="EMBL" id="AP014648">
    <property type="protein sequence ID" value="BAQ17987.1"/>
    <property type="molecule type" value="Genomic_DNA"/>
</dbReference>
<dbReference type="Gene3D" id="3.20.20.80">
    <property type="entry name" value="Glycosidases"/>
    <property type="match status" value="2"/>
</dbReference>
<organism evidence="5 6">
    <name type="scientific">Methyloceanibacter caenitepidi</name>
    <dbReference type="NCBI Taxonomy" id="1384459"/>
    <lineage>
        <taxon>Bacteria</taxon>
        <taxon>Pseudomonadati</taxon>
        <taxon>Pseudomonadota</taxon>
        <taxon>Alphaproteobacteria</taxon>
        <taxon>Hyphomicrobiales</taxon>
        <taxon>Hyphomicrobiaceae</taxon>
        <taxon>Methyloceanibacter</taxon>
    </lineage>
</organism>